<reference evidence="7 8" key="1">
    <citation type="submission" date="2020-08" db="EMBL/GenBank/DDBJ databases">
        <title>Genomic Encyclopedia of Type Strains, Phase IV (KMG-IV): sequencing the most valuable type-strain genomes for metagenomic binning, comparative biology and taxonomic classification.</title>
        <authorList>
            <person name="Goeker M."/>
        </authorList>
    </citation>
    <scope>NUCLEOTIDE SEQUENCE [LARGE SCALE GENOMIC DNA]</scope>
    <source>
        <strain evidence="7 8">DSM 11099</strain>
    </source>
</reference>
<sequence length="205" mass="21823">MLCELGWADLQLALFQPVGYQARMLSVIIETCNDEEALARTLASLVSGAVEGLVRDVVVCDLGSGDATRQVAEHAGCVWTTGGIADAVKTAKGDWLLLLEPGARLLGDWTEAVAVHAARSGAAARFSRDRSSRAPFLARMLSRPGPLAQGLLLPRRQAVVLARHADSAAALARGLAMKTLRAAILPADRKEKKSSDHYSSRTVAR</sequence>
<evidence type="ECO:0000256" key="3">
    <source>
        <dbReference type="ARBA" id="ARBA00022676"/>
    </source>
</evidence>
<dbReference type="AlphaFoldDB" id="A0A7W9S0U8"/>
<dbReference type="Proteomes" id="UP000533306">
    <property type="component" value="Unassembled WGS sequence"/>
</dbReference>
<comment type="caution">
    <text evidence="7">The sequence shown here is derived from an EMBL/GenBank/DDBJ whole genome shotgun (WGS) entry which is preliminary data.</text>
</comment>
<dbReference type="EMBL" id="JACHEU010000001">
    <property type="protein sequence ID" value="MBB6012021.1"/>
    <property type="molecule type" value="Genomic_DNA"/>
</dbReference>
<proteinExistence type="predicted"/>
<keyword evidence="2" id="KW-1003">Cell membrane</keyword>
<evidence type="ECO:0000256" key="4">
    <source>
        <dbReference type="ARBA" id="ARBA00022679"/>
    </source>
</evidence>
<keyword evidence="3" id="KW-0328">Glycosyltransferase</keyword>
<dbReference type="SUPFAM" id="SSF53448">
    <property type="entry name" value="Nucleotide-diphospho-sugar transferases"/>
    <property type="match status" value="1"/>
</dbReference>
<dbReference type="InterPro" id="IPR029044">
    <property type="entry name" value="Nucleotide-diphossugar_trans"/>
</dbReference>
<dbReference type="PANTHER" id="PTHR43646">
    <property type="entry name" value="GLYCOSYLTRANSFERASE"/>
    <property type="match status" value="1"/>
</dbReference>
<evidence type="ECO:0000256" key="1">
    <source>
        <dbReference type="ARBA" id="ARBA00004236"/>
    </source>
</evidence>
<dbReference type="GO" id="GO:0005886">
    <property type="term" value="C:plasma membrane"/>
    <property type="evidence" value="ECO:0007669"/>
    <property type="project" value="UniProtKB-SubCell"/>
</dbReference>
<dbReference type="PANTHER" id="PTHR43646:SF2">
    <property type="entry name" value="GLYCOSYLTRANSFERASE 2-LIKE DOMAIN-CONTAINING PROTEIN"/>
    <property type="match status" value="1"/>
</dbReference>
<feature type="domain" description="Glycosyltransferase 2-like" evidence="6">
    <location>
        <begin position="26"/>
        <end position="75"/>
    </location>
</feature>
<accession>A0A7W9S0U8</accession>
<evidence type="ECO:0000256" key="5">
    <source>
        <dbReference type="ARBA" id="ARBA00023136"/>
    </source>
</evidence>
<comment type="subcellular location">
    <subcellularLocation>
        <location evidence="1">Cell membrane</location>
    </subcellularLocation>
</comment>
<protein>
    <submittedName>
        <fullName evidence="7">Glycosyltransferase involved in cell wall biosynthesis</fullName>
    </submittedName>
</protein>
<organism evidence="7 8">
    <name type="scientific">Aquamicrobium lusatiense</name>
    <dbReference type="NCBI Taxonomy" id="89772"/>
    <lineage>
        <taxon>Bacteria</taxon>
        <taxon>Pseudomonadati</taxon>
        <taxon>Pseudomonadota</taxon>
        <taxon>Alphaproteobacteria</taxon>
        <taxon>Hyphomicrobiales</taxon>
        <taxon>Phyllobacteriaceae</taxon>
        <taxon>Aquamicrobium</taxon>
    </lineage>
</organism>
<keyword evidence="8" id="KW-1185">Reference proteome</keyword>
<dbReference type="Gene3D" id="3.90.550.10">
    <property type="entry name" value="Spore Coat Polysaccharide Biosynthesis Protein SpsA, Chain A"/>
    <property type="match status" value="1"/>
</dbReference>
<keyword evidence="5" id="KW-0472">Membrane</keyword>
<name>A0A7W9S0U8_9HYPH</name>
<evidence type="ECO:0000256" key="2">
    <source>
        <dbReference type="ARBA" id="ARBA00022475"/>
    </source>
</evidence>
<gene>
    <name evidence="7" type="ORF">HNR59_001366</name>
</gene>
<dbReference type="GO" id="GO:0016757">
    <property type="term" value="F:glycosyltransferase activity"/>
    <property type="evidence" value="ECO:0007669"/>
    <property type="project" value="UniProtKB-KW"/>
</dbReference>
<keyword evidence="4 7" id="KW-0808">Transferase</keyword>
<evidence type="ECO:0000313" key="7">
    <source>
        <dbReference type="EMBL" id="MBB6012021.1"/>
    </source>
</evidence>
<dbReference type="Pfam" id="PF00535">
    <property type="entry name" value="Glycos_transf_2"/>
    <property type="match status" value="1"/>
</dbReference>
<evidence type="ECO:0000259" key="6">
    <source>
        <dbReference type="Pfam" id="PF00535"/>
    </source>
</evidence>
<dbReference type="InterPro" id="IPR001173">
    <property type="entry name" value="Glyco_trans_2-like"/>
</dbReference>
<evidence type="ECO:0000313" key="8">
    <source>
        <dbReference type="Proteomes" id="UP000533306"/>
    </source>
</evidence>